<evidence type="ECO:0000256" key="1">
    <source>
        <dbReference type="SAM" id="MobiDB-lite"/>
    </source>
</evidence>
<dbReference type="EMBL" id="BAABWU010000017">
    <property type="protein sequence ID" value="GAA6198031.1"/>
    <property type="molecule type" value="Genomic_DNA"/>
</dbReference>
<feature type="compositionally biased region" description="Low complexity" evidence="1">
    <location>
        <begin position="12"/>
        <end position="24"/>
    </location>
</feature>
<keyword evidence="3" id="KW-1185">Reference proteome</keyword>
<dbReference type="Proteomes" id="UP001441944">
    <property type="component" value="Unassembled WGS sequence"/>
</dbReference>
<protein>
    <recommendedName>
        <fullName evidence="4">Sulfotransferase family protein</fullName>
    </recommendedName>
</protein>
<evidence type="ECO:0000313" key="2">
    <source>
        <dbReference type="EMBL" id="GAA6198031.1"/>
    </source>
</evidence>
<dbReference type="RefSeq" id="WP_353401859.1">
    <property type="nucleotide sequence ID" value="NZ_BAABWU010000017.1"/>
</dbReference>
<feature type="region of interest" description="Disordered" evidence="1">
    <location>
        <begin position="1"/>
        <end position="26"/>
    </location>
</feature>
<evidence type="ECO:0008006" key="4">
    <source>
        <dbReference type="Google" id="ProtNLM"/>
    </source>
</evidence>
<comment type="caution">
    <text evidence="2">The sequence shown here is derived from an EMBL/GenBank/DDBJ whole genome shotgun (WGS) entry which is preliminary data.</text>
</comment>
<gene>
    <name evidence="2" type="ORF">NBRC116598_34760</name>
</gene>
<name>A0ABQ0AQ83_9RHOB</name>
<organism evidence="2 3">
    <name type="scientific">Pseudophaeobacter arcticus</name>
    <dbReference type="NCBI Taxonomy" id="385492"/>
    <lineage>
        <taxon>Bacteria</taxon>
        <taxon>Pseudomonadati</taxon>
        <taxon>Pseudomonadota</taxon>
        <taxon>Alphaproteobacteria</taxon>
        <taxon>Rhodobacterales</taxon>
        <taxon>Paracoccaceae</taxon>
        <taxon>Pseudophaeobacter</taxon>
    </lineage>
</organism>
<accession>A0ABQ0AQ83</accession>
<feature type="compositionally biased region" description="Polar residues" evidence="1">
    <location>
        <begin position="1"/>
        <end position="11"/>
    </location>
</feature>
<evidence type="ECO:0000313" key="3">
    <source>
        <dbReference type="Proteomes" id="UP001441944"/>
    </source>
</evidence>
<dbReference type="SUPFAM" id="SSF52540">
    <property type="entry name" value="P-loop containing nucleoside triphosphate hydrolases"/>
    <property type="match status" value="1"/>
</dbReference>
<sequence>MTSQKPMPNSLSSASPSRSAPSPRQNLPRRDILWLGAHKTGTTYLQELLADSTQALADAQYLYIGMQAFRSLYTRPLLYPSATAQKTPVAPLPRHAEETMARYLLFDENILSLVQDALHPSGLYPEGAERALHVATTLDLEAPDIVLGIRGFAQYLPSLYCEVLKSMPFRPFSSFNSLPLTALSWYAVIDRLRAAFPQSRLRIYRAEDLRGQETALLAWIAGLPPPRIGQNKDPHKTPNKAARREGFSHAAVTALHHLHQETGKVSPADLAQCLKRHPRTAQNTAYTPWTSRQSHDLDLVYQLDLDAIAKLDRVEIWTPASG</sequence>
<dbReference type="InterPro" id="IPR027417">
    <property type="entry name" value="P-loop_NTPase"/>
</dbReference>
<proteinExistence type="predicted"/>
<reference evidence="2 3" key="1">
    <citation type="submission" date="2024-04" db="EMBL/GenBank/DDBJ databases">
        <title>Draft genome sequence of Pseudophaeobacter arcticus NBRC 116598.</title>
        <authorList>
            <person name="Miyakawa T."/>
            <person name="Kusuya Y."/>
            <person name="Miura T."/>
        </authorList>
    </citation>
    <scope>NUCLEOTIDE SEQUENCE [LARGE SCALE GENOMIC DNA]</scope>
    <source>
        <strain evidence="2 3">SU-CL00105</strain>
    </source>
</reference>